<feature type="transmembrane region" description="Helical" evidence="1">
    <location>
        <begin position="55"/>
        <end position="77"/>
    </location>
</feature>
<name>A0A8S1P060_9CILI</name>
<keyword evidence="3" id="KW-1185">Reference proteome</keyword>
<comment type="caution">
    <text evidence="2">The sequence shown here is derived from an EMBL/GenBank/DDBJ whole genome shotgun (WGS) entry which is preliminary data.</text>
</comment>
<keyword evidence="1" id="KW-1133">Transmembrane helix</keyword>
<protein>
    <recommendedName>
        <fullName evidence="4">Transmembrane protein</fullName>
    </recommendedName>
</protein>
<evidence type="ECO:0008006" key="4">
    <source>
        <dbReference type="Google" id="ProtNLM"/>
    </source>
</evidence>
<evidence type="ECO:0000256" key="1">
    <source>
        <dbReference type="SAM" id="Phobius"/>
    </source>
</evidence>
<reference evidence="2" key="1">
    <citation type="submission" date="2021-01" db="EMBL/GenBank/DDBJ databases">
        <authorList>
            <consortium name="Genoscope - CEA"/>
            <person name="William W."/>
        </authorList>
    </citation>
    <scope>NUCLEOTIDE SEQUENCE</scope>
</reference>
<sequence length="108" mass="13127">MFQRIIREKQFCIKVNYNRTKKELYFDMKQLYEMMQSISKEGQFPQKPPSSKQNYLQSFIQVCLIVLQIMIKIIWIVCINYSHKNVWIQINQQKQKKLSKVTIYIGLM</sequence>
<keyword evidence="1" id="KW-0472">Membrane</keyword>
<dbReference type="EMBL" id="CAJJDN010000060">
    <property type="protein sequence ID" value="CAD8093344.1"/>
    <property type="molecule type" value="Genomic_DNA"/>
</dbReference>
<proteinExistence type="predicted"/>
<accession>A0A8S1P060</accession>
<organism evidence="2 3">
    <name type="scientific">Paramecium sonneborni</name>
    <dbReference type="NCBI Taxonomy" id="65129"/>
    <lineage>
        <taxon>Eukaryota</taxon>
        <taxon>Sar</taxon>
        <taxon>Alveolata</taxon>
        <taxon>Ciliophora</taxon>
        <taxon>Intramacronucleata</taxon>
        <taxon>Oligohymenophorea</taxon>
        <taxon>Peniculida</taxon>
        <taxon>Parameciidae</taxon>
        <taxon>Paramecium</taxon>
    </lineage>
</organism>
<dbReference type="Proteomes" id="UP000692954">
    <property type="component" value="Unassembled WGS sequence"/>
</dbReference>
<dbReference type="AlphaFoldDB" id="A0A8S1P060"/>
<gene>
    <name evidence="2" type="ORF">PSON_ATCC_30995.1.T0600235</name>
</gene>
<evidence type="ECO:0000313" key="2">
    <source>
        <dbReference type="EMBL" id="CAD8093344.1"/>
    </source>
</evidence>
<evidence type="ECO:0000313" key="3">
    <source>
        <dbReference type="Proteomes" id="UP000692954"/>
    </source>
</evidence>
<keyword evidence="1" id="KW-0812">Transmembrane</keyword>